<name>A0ABV6CEU1_9RHOB</name>
<keyword evidence="2" id="KW-1185">Reference proteome</keyword>
<dbReference type="Proteomes" id="UP001589795">
    <property type="component" value="Unassembled WGS sequence"/>
</dbReference>
<evidence type="ECO:0000313" key="2">
    <source>
        <dbReference type="Proteomes" id="UP001589795"/>
    </source>
</evidence>
<dbReference type="EMBL" id="JBHLWQ010000029">
    <property type="protein sequence ID" value="MFC0199257.1"/>
    <property type="molecule type" value="Genomic_DNA"/>
</dbReference>
<accession>A0ABV6CEU1</accession>
<gene>
    <name evidence="1" type="ORF">ACFFIZ_02685</name>
</gene>
<sequence>MTLSNIKQYQTVSIWITGKGDYAVRGYYRAASYQLSRHTTLDEAVSSAFAVPRKQSSIALVPKWNPEISSEGHK</sequence>
<evidence type="ECO:0000313" key="1">
    <source>
        <dbReference type="EMBL" id="MFC0199257.1"/>
    </source>
</evidence>
<evidence type="ECO:0008006" key="3">
    <source>
        <dbReference type="Google" id="ProtNLM"/>
    </source>
</evidence>
<organism evidence="1 2">
    <name type="scientific">Paracoccus rhizosphaerae</name>
    <dbReference type="NCBI Taxonomy" id="1133347"/>
    <lineage>
        <taxon>Bacteria</taxon>
        <taxon>Pseudomonadati</taxon>
        <taxon>Pseudomonadota</taxon>
        <taxon>Alphaproteobacteria</taxon>
        <taxon>Rhodobacterales</taxon>
        <taxon>Paracoccaceae</taxon>
        <taxon>Paracoccus</taxon>
    </lineage>
</organism>
<dbReference type="RefSeq" id="WP_265508627.1">
    <property type="nucleotide sequence ID" value="NZ_JAOTBE010000094.1"/>
</dbReference>
<reference evidence="1 2" key="1">
    <citation type="submission" date="2024-09" db="EMBL/GenBank/DDBJ databases">
        <authorList>
            <person name="Sun Q."/>
            <person name="Mori K."/>
        </authorList>
    </citation>
    <scope>NUCLEOTIDE SEQUENCE [LARGE SCALE GENOMIC DNA]</scope>
    <source>
        <strain evidence="1 2">CCM 7904</strain>
    </source>
</reference>
<protein>
    <recommendedName>
        <fullName evidence="3">KTSC domain-containing protein</fullName>
    </recommendedName>
</protein>
<comment type="caution">
    <text evidence="1">The sequence shown here is derived from an EMBL/GenBank/DDBJ whole genome shotgun (WGS) entry which is preliminary data.</text>
</comment>
<proteinExistence type="predicted"/>